<feature type="domain" description="O-methyltransferase dimerisation" evidence="5">
    <location>
        <begin position="23"/>
        <end position="91"/>
    </location>
</feature>
<feature type="domain" description="O-methyltransferase C-terminal" evidence="4">
    <location>
        <begin position="115"/>
        <end position="324"/>
    </location>
</feature>
<accession>A0ABR6BAE8</accession>
<dbReference type="CDD" id="cd02440">
    <property type="entry name" value="AdoMet_MTases"/>
    <property type="match status" value="1"/>
</dbReference>
<dbReference type="RefSeq" id="WP_182836407.1">
    <property type="nucleotide sequence ID" value="NZ_BAAABQ010000065.1"/>
</dbReference>
<dbReference type="Gene3D" id="3.40.50.150">
    <property type="entry name" value="Vaccinia Virus protein VP39"/>
    <property type="match status" value="1"/>
</dbReference>
<dbReference type="InterPro" id="IPR036388">
    <property type="entry name" value="WH-like_DNA-bd_sf"/>
</dbReference>
<keyword evidence="1 6" id="KW-0489">Methyltransferase</keyword>
<dbReference type="SUPFAM" id="SSF53335">
    <property type="entry name" value="S-adenosyl-L-methionine-dependent methyltransferases"/>
    <property type="match status" value="1"/>
</dbReference>
<proteinExistence type="predicted"/>
<protein>
    <submittedName>
        <fullName evidence="6">SAM-dependent methyltransferase</fullName>
    </submittedName>
</protein>
<evidence type="ECO:0000256" key="1">
    <source>
        <dbReference type="ARBA" id="ARBA00022603"/>
    </source>
</evidence>
<evidence type="ECO:0000259" key="4">
    <source>
        <dbReference type="Pfam" id="PF00891"/>
    </source>
</evidence>
<dbReference type="Gene3D" id="1.10.287.1350">
    <property type="match status" value="1"/>
</dbReference>
<dbReference type="InterPro" id="IPR029063">
    <property type="entry name" value="SAM-dependent_MTases_sf"/>
</dbReference>
<dbReference type="SUPFAM" id="SSF46785">
    <property type="entry name" value="Winged helix' DNA-binding domain"/>
    <property type="match status" value="1"/>
</dbReference>
<evidence type="ECO:0000313" key="7">
    <source>
        <dbReference type="Proteomes" id="UP000517916"/>
    </source>
</evidence>
<dbReference type="EMBL" id="JACJID010000001">
    <property type="protein sequence ID" value="MBA8923837.1"/>
    <property type="molecule type" value="Genomic_DNA"/>
</dbReference>
<dbReference type="Pfam" id="PF00891">
    <property type="entry name" value="Methyltransf_2"/>
    <property type="match status" value="1"/>
</dbReference>
<evidence type="ECO:0000256" key="2">
    <source>
        <dbReference type="ARBA" id="ARBA00022679"/>
    </source>
</evidence>
<dbReference type="InterPro" id="IPR012967">
    <property type="entry name" value="COMT_dimerisation"/>
</dbReference>
<reference evidence="6 7" key="1">
    <citation type="submission" date="2020-08" db="EMBL/GenBank/DDBJ databases">
        <title>Genomic Encyclopedia of Archaeal and Bacterial Type Strains, Phase II (KMG-II): from individual species to whole genera.</title>
        <authorList>
            <person name="Goeker M."/>
        </authorList>
    </citation>
    <scope>NUCLEOTIDE SEQUENCE [LARGE SCALE GENOMIC DNA]</scope>
    <source>
        <strain evidence="6 7">DSM 43850</strain>
    </source>
</reference>
<evidence type="ECO:0000259" key="5">
    <source>
        <dbReference type="Pfam" id="PF08100"/>
    </source>
</evidence>
<name>A0ABR6BAE8_9PSEU</name>
<dbReference type="Gene3D" id="1.10.10.10">
    <property type="entry name" value="Winged helix-like DNA-binding domain superfamily/Winged helix DNA-binding domain"/>
    <property type="match status" value="1"/>
</dbReference>
<dbReference type="Proteomes" id="UP000517916">
    <property type="component" value="Unassembled WGS sequence"/>
</dbReference>
<dbReference type="Pfam" id="PF08100">
    <property type="entry name" value="Dimerisation"/>
    <property type="match status" value="1"/>
</dbReference>
<keyword evidence="3" id="KW-0949">S-adenosyl-L-methionine</keyword>
<dbReference type="InterPro" id="IPR036390">
    <property type="entry name" value="WH_DNA-bd_sf"/>
</dbReference>
<dbReference type="PANTHER" id="PTHR43712">
    <property type="entry name" value="PUTATIVE (AFU_ORTHOLOGUE AFUA_4G14580)-RELATED"/>
    <property type="match status" value="1"/>
</dbReference>
<evidence type="ECO:0000313" key="6">
    <source>
        <dbReference type="EMBL" id="MBA8923837.1"/>
    </source>
</evidence>
<evidence type="ECO:0000256" key="3">
    <source>
        <dbReference type="ARBA" id="ARBA00022691"/>
    </source>
</evidence>
<dbReference type="GO" id="GO:0032259">
    <property type="term" value="P:methylation"/>
    <property type="evidence" value="ECO:0007669"/>
    <property type="project" value="UniProtKB-KW"/>
</dbReference>
<dbReference type="InterPro" id="IPR001077">
    <property type="entry name" value="COMT_C"/>
</dbReference>
<gene>
    <name evidence="6" type="ORF">BC739_001034</name>
</gene>
<organism evidence="6 7">
    <name type="scientific">Kutzneria viridogrisea</name>
    <dbReference type="NCBI Taxonomy" id="47990"/>
    <lineage>
        <taxon>Bacteria</taxon>
        <taxon>Bacillati</taxon>
        <taxon>Actinomycetota</taxon>
        <taxon>Actinomycetes</taxon>
        <taxon>Pseudonocardiales</taxon>
        <taxon>Pseudonocardiaceae</taxon>
        <taxon>Kutzneria</taxon>
    </lineage>
</organism>
<dbReference type="PANTHER" id="PTHR43712:SF2">
    <property type="entry name" value="O-METHYLTRANSFERASE CICE"/>
    <property type="match status" value="1"/>
</dbReference>
<comment type="caution">
    <text evidence="6">The sequence shown here is derived from an EMBL/GenBank/DDBJ whole genome shotgun (WGS) entry which is preliminary data.</text>
</comment>
<keyword evidence="7" id="KW-1185">Reference proteome</keyword>
<dbReference type="InterPro" id="IPR016461">
    <property type="entry name" value="COMT-like"/>
</dbReference>
<dbReference type="GO" id="GO:0008168">
    <property type="term" value="F:methyltransferase activity"/>
    <property type="evidence" value="ECO:0007669"/>
    <property type="project" value="UniProtKB-KW"/>
</dbReference>
<sequence>MTATEPAVGSDEVADELRDDLQGAFRAQLIRAFAQLAIADLLADGPRTAEDLAGAVGADERMLRSFLGACEDLRLVVTEGSERLALTERGQRLRTDAEPNAHARWLLGPGTSRTYEHIADAVRAGTSAAEVLGTHPYRHFATSTEEGSAFDEVMDAFTGIAVPALLSAYDFSDAGRIVDIGGGKGTLLAGVLAGTPNATGVLYEAPRLVELARKELAGTVPSDLVERIEFVEGDFLESVPSGGKVYLLKSVICDWDDDAVERLLRNVHEAMDPDSRLLVIEWFGPEPQEATPQSYARDFFLRATFGGRLRSWQSLATALVTTGFTINSVVPAFAPPPSSWSLIVATP</sequence>
<dbReference type="PROSITE" id="PS51683">
    <property type="entry name" value="SAM_OMT_II"/>
    <property type="match status" value="1"/>
</dbReference>
<keyword evidence="2" id="KW-0808">Transferase</keyword>